<proteinExistence type="predicted"/>
<keyword evidence="3" id="KW-0804">Transcription</keyword>
<dbReference type="InterPro" id="IPR036388">
    <property type="entry name" value="WH-like_DNA-bd_sf"/>
</dbReference>
<dbReference type="CDD" id="cd06170">
    <property type="entry name" value="LuxR_C_like"/>
    <property type="match status" value="1"/>
</dbReference>
<keyword evidence="1" id="KW-0805">Transcription regulation</keyword>
<dbReference type="SUPFAM" id="SSF46894">
    <property type="entry name" value="C-terminal effector domain of the bipartite response regulators"/>
    <property type="match status" value="1"/>
</dbReference>
<dbReference type="InterPro" id="IPR027417">
    <property type="entry name" value="P-loop_NTPase"/>
</dbReference>
<organism evidence="5 6">
    <name type="scientific">Moorena producens PAL-8-15-08-1</name>
    <dbReference type="NCBI Taxonomy" id="1458985"/>
    <lineage>
        <taxon>Bacteria</taxon>
        <taxon>Bacillati</taxon>
        <taxon>Cyanobacteriota</taxon>
        <taxon>Cyanophyceae</taxon>
        <taxon>Coleofasciculales</taxon>
        <taxon>Coleofasciculaceae</taxon>
        <taxon>Moorena</taxon>
    </lineage>
</organism>
<dbReference type="SMART" id="SM00421">
    <property type="entry name" value="HTH_LUXR"/>
    <property type="match status" value="1"/>
</dbReference>
<feature type="domain" description="HTH luxR-type" evidence="4">
    <location>
        <begin position="28"/>
        <end position="101"/>
    </location>
</feature>
<evidence type="ECO:0000256" key="1">
    <source>
        <dbReference type="ARBA" id="ARBA00023015"/>
    </source>
</evidence>
<dbReference type="GO" id="GO:0006355">
    <property type="term" value="P:regulation of DNA-templated transcription"/>
    <property type="evidence" value="ECO:0007669"/>
    <property type="project" value="InterPro"/>
</dbReference>
<dbReference type="PROSITE" id="PS50043">
    <property type="entry name" value="HTH_LUXR_2"/>
    <property type="match status" value="1"/>
</dbReference>
<dbReference type="Gene3D" id="3.40.50.300">
    <property type="entry name" value="P-loop containing nucleotide triphosphate hydrolases"/>
    <property type="match status" value="1"/>
</dbReference>
<reference evidence="6" key="1">
    <citation type="submission" date="2016-10" db="EMBL/GenBank/DDBJ databases">
        <title>Comparative genomics uncovers the prolific and rare metabolic potential of the cyanobacterial genus Moorea.</title>
        <authorList>
            <person name="Leao T."/>
            <person name="Castelao G."/>
            <person name="Korobeynikov A."/>
            <person name="Monroe E.A."/>
            <person name="Podell S."/>
            <person name="Glukhov E."/>
            <person name="Allen E."/>
            <person name="Gerwick W.H."/>
            <person name="Gerwick L."/>
        </authorList>
    </citation>
    <scope>NUCLEOTIDE SEQUENCE [LARGE SCALE GENOMIC DNA]</scope>
    <source>
        <strain evidence="6">PAL-8-15-08-1</strain>
    </source>
</reference>
<name>A0A1D8TZZ8_9CYAN</name>
<evidence type="ECO:0000313" key="5">
    <source>
        <dbReference type="EMBL" id="AOX03155.1"/>
    </source>
</evidence>
<dbReference type="AlphaFoldDB" id="A0A1D8TZZ8"/>
<dbReference type="SUPFAM" id="SSF52540">
    <property type="entry name" value="P-loop containing nucleoside triphosphate hydrolases"/>
    <property type="match status" value="1"/>
</dbReference>
<dbReference type="Pfam" id="PF14516">
    <property type="entry name" value="AAA_35"/>
    <property type="match status" value="1"/>
</dbReference>
<evidence type="ECO:0000256" key="3">
    <source>
        <dbReference type="ARBA" id="ARBA00023163"/>
    </source>
</evidence>
<sequence>MSRGQNRLFKISIGKTEMFLEKLNQLDLTVAFDQLTPRKREVLKKMLAGQSDQAIAKSLHITEATVRKHVQQLCEKFEVRNAPGEHYSLRNQLIDRLSEYYPKLVNPELLSKSRSLSLPVMPESEGQQQPVSLNVDFYIERIPYEDQLLEAIVKPGALIRIKAPQQMGKTSLIERVLAEIRKQRYQAVTLSFELADSTVYSDLGKFSRWFCARVGQTLGLSNKLDEYWDDIFGCNSNTTDYFQEYLLAKTERRIVLVIDKVDRVFEHPVIADDFCRLLRGWYDIARRGDRSSAIWKKLRLVIVHSTEIYSSLDINHSPLANVGLEIELPEFSTEQVQELVRRYGLDGNPREVEELMAMVGGHPYLLRKGLAYIKDHNITLAQLLELAPTEAGPFSDHLRRHLGNLKQSPELETALEKVVQANSWVTIPSEQAFKLYSMGLVKLQGNSVMPRCDLYHKYFCDRLCQRIEPES</sequence>
<gene>
    <name evidence="5" type="ORF">BJP34_30255</name>
</gene>
<dbReference type="PANTHER" id="PTHR44688:SF16">
    <property type="entry name" value="DNA-BINDING TRANSCRIPTIONAL ACTIVATOR DEVR_DOSR"/>
    <property type="match status" value="1"/>
</dbReference>
<evidence type="ECO:0000313" key="6">
    <source>
        <dbReference type="Proteomes" id="UP000177870"/>
    </source>
</evidence>
<dbReference type="EMBL" id="CP017599">
    <property type="protein sequence ID" value="AOX03155.1"/>
    <property type="molecule type" value="Genomic_DNA"/>
</dbReference>
<evidence type="ECO:0000259" key="4">
    <source>
        <dbReference type="PROSITE" id="PS50043"/>
    </source>
</evidence>
<protein>
    <recommendedName>
        <fullName evidence="4">HTH luxR-type domain-containing protein</fullName>
    </recommendedName>
</protein>
<dbReference type="PRINTS" id="PR00038">
    <property type="entry name" value="HTHLUXR"/>
</dbReference>
<accession>A0A1D8TZZ8</accession>
<keyword evidence="2" id="KW-0238">DNA-binding</keyword>
<dbReference type="GO" id="GO:0003677">
    <property type="term" value="F:DNA binding"/>
    <property type="evidence" value="ECO:0007669"/>
    <property type="project" value="UniProtKB-KW"/>
</dbReference>
<dbReference type="KEGG" id="mpro:BJP34_30255"/>
<dbReference type="OrthoDB" id="502668at2"/>
<dbReference type="InterPro" id="IPR000792">
    <property type="entry name" value="Tscrpt_reg_LuxR_C"/>
</dbReference>
<dbReference type="InterPro" id="IPR016032">
    <property type="entry name" value="Sig_transdc_resp-reg_C-effctor"/>
</dbReference>
<evidence type="ECO:0000256" key="2">
    <source>
        <dbReference type="ARBA" id="ARBA00023125"/>
    </source>
</evidence>
<dbReference type="PANTHER" id="PTHR44688">
    <property type="entry name" value="DNA-BINDING TRANSCRIPTIONAL ACTIVATOR DEVR_DOSR"/>
    <property type="match status" value="1"/>
</dbReference>
<dbReference type="Pfam" id="PF00196">
    <property type="entry name" value="GerE"/>
    <property type="match status" value="1"/>
</dbReference>
<dbReference type="STRING" id="1458985.BJP34_30255"/>
<dbReference type="Proteomes" id="UP000177870">
    <property type="component" value="Chromosome"/>
</dbReference>
<dbReference type="Gene3D" id="1.10.10.10">
    <property type="entry name" value="Winged helix-like DNA-binding domain superfamily/Winged helix DNA-binding domain"/>
    <property type="match status" value="1"/>
</dbReference>